<proteinExistence type="predicted"/>
<protein>
    <submittedName>
        <fullName evidence="1">Uncharacterized protein</fullName>
    </submittedName>
</protein>
<evidence type="ECO:0000313" key="2">
    <source>
        <dbReference type="Proteomes" id="UP001200741"/>
    </source>
</evidence>
<keyword evidence="2" id="KW-1185">Reference proteome</keyword>
<dbReference type="EMBL" id="JAJTWU010000003">
    <property type="protein sequence ID" value="MCE4554703.1"/>
    <property type="molecule type" value="Genomic_DNA"/>
</dbReference>
<dbReference type="Proteomes" id="UP001200741">
    <property type="component" value="Unassembled WGS sequence"/>
</dbReference>
<accession>A0ABS8XU11</accession>
<organism evidence="1 2">
    <name type="scientific">Pelomonas cellulosilytica</name>
    <dbReference type="NCBI Taxonomy" id="2906762"/>
    <lineage>
        <taxon>Bacteria</taxon>
        <taxon>Pseudomonadati</taxon>
        <taxon>Pseudomonadota</taxon>
        <taxon>Betaproteobacteria</taxon>
        <taxon>Burkholderiales</taxon>
        <taxon>Sphaerotilaceae</taxon>
        <taxon>Roseateles</taxon>
    </lineage>
</organism>
<sequence length="78" mass="8482">MAARVRAPTGGFADLREPPLRKPPIAEVTVRNDQPWPWLSFVNVHKQNAAAVECGGVLIDGLTFVDLRGGLEICDVND</sequence>
<comment type="caution">
    <text evidence="1">The sequence shown here is derived from an EMBL/GenBank/DDBJ whole genome shotgun (WGS) entry which is preliminary data.</text>
</comment>
<reference evidence="1 2" key="1">
    <citation type="submission" date="2021-12" db="EMBL/GenBank/DDBJ databases">
        <title>Genome seq of P8.</title>
        <authorList>
            <person name="Seo T."/>
        </authorList>
    </citation>
    <scope>NUCLEOTIDE SEQUENCE [LARGE SCALE GENOMIC DNA]</scope>
    <source>
        <strain evidence="1 2">P8</strain>
    </source>
</reference>
<name>A0ABS8XU11_9BURK</name>
<dbReference type="RefSeq" id="WP_233371713.1">
    <property type="nucleotide sequence ID" value="NZ_JAJTWU010000003.1"/>
</dbReference>
<gene>
    <name evidence="1" type="ORF">LXT13_09660</name>
</gene>
<evidence type="ECO:0000313" key="1">
    <source>
        <dbReference type="EMBL" id="MCE4554703.1"/>
    </source>
</evidence>